<feature type="transmembrane region" description="Helical" evidence="6">
    <location>
        <begin position="530"/>
        <end position="549"/>
    </location>
</feature>
<feature type="transmembrane region" description="Helical" evidence="6">
    <location>
        <begin position="256"/>
        <end position="279"/>
    </location>
</feature>
<gene>
    <name evidence="8" type="ORF">BT96DRAFT_861709</name>
</gene>
<sequence length="569" mass="61099">MASLNSTPTSASPGIHHDPNENTSATTFVKDEKTELQLAKTSTMVASESTILTGRKLVLVYIAMLLSLMVVALDSTILATPLPRIASDFDAFNLQGWVATAFVLAQTIFILFYGQLLRIFPPKWILVACIAIFEVGSLACALAQNINTMIAGRAVTGLGAAGIWVAILQIIAQISHLENRAILLGGFQFVFGFASVAGPLVGGAFTDDVTWRWCFYINLPIGGASVLAIVLFLKASPPLGSDLNKRTRRHLLQQTLSLDLGGVVLVAGFVTSLVLALQWGGNTKPWGDKDVVICFVLAGVTVVALIFWERYQGEHAMIPLAIFRSKSIYALVMYCGLNQVALLLFSYYIPIFYQAARHSTATHSGIDTLPFLLSVILSVVAGSLYVSKSGRYWPILVVSPIFLALGSGLLYSLQPDTKLSNVIGYQILAGIGTGLGIQNPFIALQVEFQYTPDLLGQAMSMGSFWQVLGGTVGLGMAEPIFASQLSKHLKLYAPTAPASVVTQSPTAIYSTLSPFLIPGVVHSYTEALKAVFLVGVPVAILALLASFLVNNIKILKSLETEPEKVIMRA</sequence>
<feature type="transmembrane region" description="Helical" evidence="6">
    <location>
        <begin position="423"/>
        <end position="444"/>
    </location>
</feature>
<protein>
    <submittedName>
        <fullName evidence="8">ABC transporter</fullName>
    </submittedName>
</protein>
<evidence type="ECO:0000259" key="7">
    <source>
        <dbReference type="PROSITE" id="PS50850"/>
    </source>
</evidence>
<evidence type="ECO:0000313" key="9">
    <source>
        <dbReference type="Proteomes" id="UP000799118"/>
    </source>
</evidence>
<dbReference type="Proteomes" id="UP000799118">
    <property type="component" value="Unassembled WGS sequence"/>
</dbReference>
<dbReference type="EMBL" id="ML769526">
    <property type="protein sequence ID" value="KAE9395739.1"/>
    <property type="molecule type" value="Genomic_DNA"/>
</dbReference>
<keyword evidence="4 6" id="KW-0472">Membrane</keyword>
<dbReference type="InterPro" id="IPR020846">
    <property type="entry name" value="MFS_dom"/>
</dbReference>
<feature type="compositionally biased region" description="Polar residues" evidence="5">
    <location>
        <begin position="1"/>
        <end position="12"/>
    </location>
</feature>
<feature type="transmembrane region" description="Helical" evidence="6">
    <location>
        <begin position="291"/>
        <end position="308"/>
    </location>
</feature>
<dbReference type="PANTHER" id="PTHR23501">
    <property type="entry name" value="MAJOR FACILITATOR SUPERFAMILY"/>
    <property type="match status" value="1"/>
</dbReference>
<evidence type="ECO:0000256" key="1">
    <source>
        <dbReference type="ARBA" id="ARBA00004141"/>
    </source>
</evidence>
<keyword evidence="9" id="KW-1185">Reference proteome</keyword>
<feature type="transmembrane region" description="Helical" evidence="6">
    <location>
        <begin position="58"/>
        <end position="82"/>
    </location>
</feature>
<dbReference type="Pfam" id="PF07690">
    <property type="entry name" value="MFS_1"/>
    <property type="match status" value="1"/>
</dbReference>
<dbReference type="PANTHER" id="PTHR23501:SF198">
    <property type="entry name" value="AZOLE RESISTANCE PROTEIN 1-RELATED"/>
    <property type="match status" value="1"/>
</dbReference>
<dbReference type="Gene3D" id="1.20.1250.20">
    <property type="entry name" value="MFS general substrate transporter like domains"/>
    <property type="match status" value="1"/>
</dbReference>
<dbReference type="SUPFAM" id="SSF103473">
    <property type="entry name" value="MFS general substrate transporter"/>
    <property type="match status" value="1"/>
</dbReference>
<dbReference type="GO" id="GO:0022857">
    <property type="term" value="F:transmembrane transporter activity"/>
    <property type="evidence" value="ECO:0007669"/>
    <property type="project" value="InterPro"/>
</dbReference>
<proteinExistence type="predicted"/>
<feature type="transmembrane region" description="Helical" evidence="6">
    <location>
        <begin position="464"/>
        <end position="482"/>
    </location>
</feature>
<accession>A0A6A4HBP5</accession>
<feature type="transmembrane region" description="Helical" evidence="6">
    <location>
        <begin position="94"/>
        <end position="112"/>
    </location>
</feature>
<dbReference type="GO" id="GO:0005886">
    <property type="term" value="C:plasma membrane"/>
    <property type="evidence" value="ECO:0007669"/>
    <property type="project" value="TreeGrafter"/>
</dbReference>
<evidence type="ECO:0000256" key="2">
    <source>
        <dbReference type="ARBA" id="ARBA00022692"/>
    </source>
</evidence>
<feature type="transmembrane region" description="Helical" evidence="6">
    <location>
        <begin position="217"/>
        <end position="235"/>
    </location>
</feature>
<dbReference type="AlphaFoldDB" id="A0A6A4HBP5"/>
<reference evidence="8" key="1">
    <citation type="journal article" date="2019" name="Environ. Microbiol.">
        <title>Fungal ecological strategies reflected in gene transcription - a case study of two litter decomposers.</title>
        <authorList>
            <person name="Barbi F."/>
            <person name="Kohler A."/>
            <person name="Barry K."/>
            <person name="Baskaran P."/>
            <person name="Daum C."/>
            <person name="Fauchery L."/>
            <person name="Ihrmark K."/>
            <person name="Kuo A."/>
            <person name="LaButti K."/>
            <person name="Lipzen A."/>
            <person name="Morin E."/>
            <person name="Grigoriev I.V."/>
            <person name="Henrissat B."/>
            <person name="Lindahl B."/>
            <person name="Martin F."/>
        </authorList>
    </citation>
    <scope>NUCLEOTIDE SEQUENCE</scope>
    <source>
        <strain evidence="8">JB14</strain>
    </source>
</reference>
<comment type="subcellular location">
    <subcellularLocation>
        <location evidence="1">Membrane</location>
        <topology evidence="1">Multi-pass membrane protein</topology>
    </subcellularLocation>
</comment>
<dbReference type="PROSITE" id="PS50850">
    <property type="entry name" value="MFS"/>
    <property type="match status" value="1"/>
</dbReference>
<organism evidence="8 9">
    <name type="scientific">Gymnopus androsaceus JB14</name>
    <dbReference type="NCBI Taxonomy" id="1447944"/>
    <lineage>
        <taxon>Eukaryota</taxon>
        <taxon>Fungi</taxon>
        <taxon>Dikarya</taxon>
        <taxon>Basidiomycota</taxon>
        <taxon>Agaricomycotina</taxon>
        <taxon>Agaricomycetes</taxon>
        <taxon>Agaricomycetidae</taxon>
        <taxon>Agaricales</taxon>
        <taxon>Marasmiineae</taxon>
        <taxon>Omphalotaceae</taxon>
        <taxon>Gymnopus</taxon>
    </lineage>
</organism>
<feature type="domain" description="Major facilitator superfamily (MFS) profile" evidence="7">
    <location>
        <begin position="60"/>
        <end position="553"/>
    </location>
</feature>
<evidence type="ECO:0000256" key="4">
    <source>
        <dbReference type="ARBA" id="ARBA00023136"/>
    </source>
</evidence>
<evidence type="ECO:0000256" key="6">
    <source>
        <dbReference type="SAM" id="Phobius"/>
    </source>
</evidence>
<feature type="transmembrane region" description="Helical" evidence="6">
    <location>
        <begin position="183"/>
        <end position="205"/>
    </location>
</feature>
<feature type="transmembrane region" description="Helical" evidence="6">
    <location>
        <begin position="369"/>
        <end position="386"/>
    </location>
</feature>
<name>A0A6A4HBP5_9AGAR</name>
<dbReference type="OrthoDB" id="10021397at2759"/>
<feature type="transmembrane region" description="Helical" evidence="6">
    <location>
        <begin position="393"/>
        <end position="411"/>
    </location>
</feature>
<dbReference type="Gene3D" id="1.20.1720.10">
    <property type="entry name" value="Multidrug resistance protein D"/>
    <property type="match status" value="1"/>
</dbReference>
<dbReference type="InterPro" id="IPR011701">
    <property type="entry name" value="MFS"/>
</dbReference>
<keyword evidence="2 6" id="KW-0812">Transmembrane</keyword>
<feature type="transmembrane region" description="Helical" evidence="6">
    <location>
        <begin position="124"/>
        <end position="144"/>
    </location>
</feature>
<feature type="transmembrane region" description="Helical" evidence="6">
    <location>
        <begin position="150"/>
        <end position="171"/>
    </location>
</feature>
<feature type="region of interest" description="Disordered" evidence="5">
    <location>
        <begin position="1"/>
        <end position="24"/>
    </location>
</feature>
<evidence type="ECO:0000256" key="3">
    <source>
        <dbReference type="ARBA" id="ARBA00022989"/>
    </source>
</evidence>
<dbReference type="CDD" id="cd17502">
    <property type="entry name" value="MFS_Azr1_MDR_like"/>
    <property type="match status" value="1"/>
</dbReference>
<evidence type="ECO:0000313" key="8">
    <source>
        <dbReference type="EMBL" id="KAE9395739.1"/>
    </source>
</evidence>
<evidence type="ECO:0000256" key="5">
    <source>
        <dbReference type="SAM" id="MobiDB-lite"/>
    </source>
</evidence>
<feature type="transmembrane region" description="Helical" evidence="6">
    <location>
        <begin position="328"/>
        <end position="349"/>
    </location>
</feature>
<keyword evidence="3 6" id="KW-1133">Transmembrane helix</keyword>
<dbReference type="InterPro" id="IPR036259">
    <property type="entry name" value="MFS_trans_sf"/>
</dbReference>